<organism evidence="2 3">
    <name type="scientific">Texcoconibacillus texcoconensis</name>
    <dbReference type="NCBI Taxonomy" id="1095777"/>
    <lineage>
        <taxon>Bacteria</taxon>
        <taxon>Bacillati</taxon>
        <taxon>Bacillota</taxon>
        <taxon>Bacilli</taxon>
        <taxon>Bacillales</taxon>
        <taxon>Bacillaceae</taxon>
        <taxon>Texcoconibacillus</taxon>
    </lineage>
</organism>
<evidence type="ECO:0000313" key="2">
    <source>
        <dbReference type="EMBL" id="MBB5174324.1"/>
    </source>
</evidence>
<dbReference type="AlphaFoldDB" id="A0A840QSI7"/>
<protein>
    <submittedName>
        <fullName evidence="2">Uncharacterized protein</fullName>
    </submittedName>
</protein>
<sequence>MGKASKAKSRTIEQGVDAVQPKNERPRKPKNRTNDAHCANLKE</sequence>
<evidence type="ECO:0000313" key="3">
    <source>
        <dbReference type="Proteomes" id="UP000551878"/>
    </source>
</evidence>
<evidence type="ECO:0000256" key="1">
    <source>
        <dbReference type="SAM" id="MobiDB-lite"/>
    </source>
</evidence>
<comment type="caution">
    <text evidence="2">The sequence shown here is derived from an EMBL/GenBank/DDBJ whole genome shotgun (WGS) entry which is preliminary data.</text>
</comment>
<proteinExistence type="predicted"/>
<feature type="region of interest" description="Disordered" evidence="1">
    <location>
        <begin position="1"/>
        <end position="43"/>
    </location>
</feature>
<dbReference type="EMBL" id="JACHHB010000012">
    <property type="protein sequence ID" value="MBB5174324.1"/>
    <property type="molecule type" value="Genomic_DNA"/>
</dbReference>
<reference evidence="2 3" key="1">
    <citation type="submission" date="2020-08" db="EMBL/GenBank/DDBJ databases">
        <title>Genomic Encyclopedia of Type Strains, Phase IV (KMG-IV): sequencing the most valuable type-strain genomes for metagenomic binning, comparative biology and taxonomic classification.</title>
        <authorList>
            <person name="Goeker M."/>
        </authorList>
    </citation>
    <scope>NUCLEOTIDE SEQUENCE [LARGE SCALE GENOMIC DNA]</scope>
    <source>
        <strain evidence="2 3">DSM 24696</strain>
    </source>
</reference>
<accession>A0A840QSI7</accession>
<keyword evidence="3" id="KW-1185">Reference proteome</keyword>
<dbReference type="RefSeq" id="WP_281394018.1">
    <property type="nucleotide sequence ID" value="NZ_JACHHB010000012.1"/>
</dbReference>
<dbReference type="Proteomes" id="UP000551878">
    <property type="component" value="Unassembled WGS sequence"/>
</dbReference>
<feature type="compositionally biased region" description="Basic and acidic residues" evidence="1">
    <location>
        <begin position="22"/>
        <end position="43"/>
    </location>
</feature>
<gene>
    <name evidence="2" type="ORF">HNQ41_002539</name>
</gene>
<name>A0A840QSI7_9BACI</name>